<evidence type="ECO:0000259" key="12">
    <source>
        <dbReference type="Pfam" id="PF01055"/>
    </source>
</evidence>
<comment type="subcellular location">
    <subcellularLocation>
        <location evidence="1">Endoplasmic reticulum</location>
    </subcellularLocation>
</comment>
<dbReference type="GO" id="GO:0005783">
    <property type="term" value="C:endoplasmic reticulum"/>
    <property type="evidence" value="ECO:0007669"/>
    <property type="project" value="UniProtKB-SubCell"/>
</dbReference>
<dbReference type="InterPro" id="IPR030458">
    <property type="entry name" value="Glyco_hydro_31_AS"/>
</dbReference>
<evidence type="ECO:0000259" key="14">
    <source>
        <dbReference type="Pfam" id="PF21365"/>
    </source>
</evidence>
<dbReference type="AlphaFoldDB" id="A0A9P0AVK0"/>
<keyword evidence="8 10" id="KW-0326">Glycosidase</keyword>
<dbReference type="Proteomes" id="UP001154078">
    <property type="component" value="Chromosome 11"/>
</dbReference>
<dbReference type="SUPFAM" id="SSF51011">
    <property type="entry name" value="Glycosyl hydrolase domain"/>
    <property type="match status" value="1"/>
</dbReference>
<evidence type="ECO:0000256" key="11">
    <source>
        <dbReference type="SAM" id="SignalP"/>
    </source>
</evidence>
<organism evidence="15 16">
    <name type="scientific">Brassicogethes aeneus</name>
    <name type="common">Rape pollen beetle</name>
    <name type="synonym">Meligethes aeneus</name>
    <dbReference type="NCBI Taxonomy" id="1431903"/>
    <lineage>
        <taxon>Eukaryota</taxon>
        <taxon>Metazoa</taxon>
        <taxon>Ecdysozoa</taxon>
        <taxon>Arthropoda</taxon>
        <taxon>Hexapoda</taxon>
        <taxon>Insecta</taxon>
        <taxon>Pterygota</taxon>
        <taxon>Neoptera</taxon>
        <taxon>Endopterygota</taxon>
        <taxon>Coleoptera</taxon>
        <taxon>Polyphaga</taxon>
        <taxon>Cucujiformia</taxon>
        <taxon>Nitidulidae</taxon>
        <taxon>Meligethinae</taxon>
        <taxon>Brassicogethes</taxon>
    </lineage>
</organism>
<dbReference type="InterPro" id="IPR025887">
    <property type="entry name" value="Glyco_hydro_31_N_dom"/>
</dbReference>
<dbReference type="Pfam" id="PF21365">
    <property type="entry name" value="Glyco_hydro_31_3rd"/>
    <property type="match status" value="1"/>
</dbReference>
<dbReference type="InterPro" id="IPR048395">
    <property type="entry name" value="Glyco_hydro_31_C"/>
</dbReference>
<dbReference type="SUPFAM" id="SSF74650">
    <property type="entry name" value="Galactose mutarotase-like"/>
    <property type="match status" value="1"/>
</dbReference>
<evidence type="ECO:0000256" key="3">
    <source>
        <dbReference type="ARBA" id="ARBA00007806"/>
    </source>
</evidence>
<evidence type="ECO:0000256" key="5">
    <source>
        <dbReference type="ARBA" id="ARBA00022801"/>
    </source>
</evidence>
<dbReference type="PROSITE" id="PS00129">
    <property type="entry name" value="GLYCOSYL_HYDROL_F31_1"/>
    <property type="match status" value="1"/>
</dbReference>
<feature type="chain" id="PRO_5040374953" description="Glucosidase II subunit alpha" evidence="11">
    <location>
        <begin position="19"/>
        <end position="846"/>
    </location>
</feature>
<dbReference type="Gene3D" id="3.20.20.80">
    <property type="entry name" value="Glycosidases"/>
    <property type="match status" value="1"/>
</dbReference>
<dbReference type="InterPro" id="IPR000322">
    <property type="entry name" value="Glyco_hydro_31_TIM"/>
</dbReference>
<feature type="domain" description="Glycoside hydrolase family 31 N-terminal" evidence="13">
    <location>
        <begin position="75"/>
        <end position="253"/>
    </location>
</feature>
<evidence type="ECO:0000259" key="13">
    <source>
        <dbReference type="Pfam" id="PF13802"/>
    </source>
</evidence>
<keyword evidence="7" id="KW-0325">Glycoprotein</keyword>
<dbReference type="Gene3D" id="2.60.40.1760">
    <property type="entry name" value="glycosyl hydrolase (family 31)"/>
    <property type="match status" value="1"/>
</dbReference>
<dbReference type="GO" id="GO:0006491">
    <property type="term" value="P:N-glycan processing"/>
    <property type="evidence" value="ECO:0007669"/>
    <property type="project" value="TreeGrafter"/>
</dbReference>
<dbReference type="SUPFAM" id="SSF51445">
    <property type="entry name" value="(Trans)glycosidases"/>
    <property type="match status" value="1"/>
</dbReference>
<evidence type="ECO:0000256" key="4">
    <source>
        <dbReference type="ARBA" id="ARBA00022729"/>
    </source>
</evidence>
<dbReference type="PANTHER" id="PTHR22762:SF54">
    <property type="entry name" value="BCDNA.GH04962"/>
    <property type="match status" value="1"/>
</dbReference>
<sequence length="846" mass="97470">MFIRLVYVVAFLAIATQGADHNIILDCKRVSFCNTFRSKTPNENTTYKANLESLDIHGGVAKINLTNQDEDTLILQISALEGDKFRVTIEELDSRRYRLKDVLLEEPGVVKIKYSKVAYGELVLAESEVSKNRVVVQGNPFSIQFWKDDSIQLIIDGTKLIMEKNDQDEPFTLSMKFPNAQQIYGIHEHADALALRNTINSTSDPYRLRNLDVSGYELNSPMSLYGAIPLLYGHGSNGTSGIFLHNAAQQWYDLNENEVYIMVQSAMLDLFVLLGPKPKDVLKQYASLTGVSHMPQQWVLGYHQSRWNYDNQTDVEEVIANMDKNNFPMDVIWLDIEYTNGRRYFTWNPENFSNPVGMQKNISSTNRKLITIIDPHIKVDDDYKVYTGARDAKLFVKNSDGSDFQGVCWPGMSSYIDFLNPTARAYYAQWYSYENFIGSTEVLGGIWNDMNEPSVFDDALEKTLPMDALHIGNVKHRDIHNIYGLLHTMSTHLGLLTRDNATKRPFILTRSHFAGTQRYAAIWTGDNDATWGQLKVSYAQCLNANIMGIPFCGSDIGGFTNQPTEQLLQRWYQSAAWTPFYREHSTEFSARREPYVYPENVQNVIRNAMQLRYKHIPLWYTLFYEHTRYAEPVLRPLFYEYPEDEKVFKIDDQLFVGKDVMVRAVHEENATSVNLYLPGDDRTIWYSISNNKSYEGGHLRNIPVDINAIPVFYRGGSIIFRKDIPRRNTVEMKDDCYTAYVNLDVNGKAQGTIYLDDLTSFRYKNLKDYNYARANFEELDSKFTLRPIDDSKGKYNITLCDIVVYKPKSNEVIEGLFSQEIYTKNKQGKSLKDIKIKLWETIELEL</sequence>
<evidence type="ECO:0000313" key="15">
    <source>
        <dbReference type="EMBL" id="CAH0549395.1"/>
    </source>
</evidence>
<keyword evidence="6" id="KW-0256">Endoplasmic reticulum</keyword>
<gene>
    <name evidence="15" type="ORF">MELIAE_LOCUS2558</name>
</gene>
<dbReference type="EMBL" id="OV121142">
    <property type="protein sequence ID" value="CAH0549395.1"/>
    <property type="molecule type" value="Genomic_DNA"/>
</dbReference>
<proteinExistence type="inferred from homology"/>
<feature type="signal peptide" evidence="11">
    <location>
        <begin position="1"/>
        <end position="18"/>
    </location>
</feature>
<protein>
    <recommendedName>
        <fullName evidence="9">Glucosidase II subunit alpha</fullName>
    </recommendedName>
</protein>
<evidence type="ECO:0000256" key="2">
    <source>
        <dbReference type="ARBA" id="ARBA00004833"/>
    </source>
</evidence>
<evidence type="ECO:0000256" key="7">
    <source>
        <dbReference type="ARBA" id="ARBA00023180"/>
    </source>
</evidence>
<feature type="domain" description="Glycosyl hydrolase family 31 C-terminal" evidence="14">
    <location>
        <begin position="631"/>
        <end position="719"/>
    </location>
</feature>
<reference evidence="15" key="1">
    <citation type="submission" date="2021-12" db="EMBL/GenBank/DDBJ databases">
        <authorList>
            <person name="King R."/>
        </authorList>
    </citation>
    <scope>NUCLEOTIDE SEQUENCE</scope>
</reference>
<name>A0A9P0AVK0_BRAAE</name>
<dbReference type="InterPro" id="IPR011013">
    <property type="entry name" value="Gal_mutarotase_sf_dom"/>
</dbReference>
<dbReference type="InterPro" id="IPR013780">
    <property type="entry name" value="Glyco_hydro_b"/>
</dbReference>
<keyword evidence="16" id="KW-1185">Reference proteome</keyword>
<dbReference type="PANTHER" id="PTHR22762">
    <property type="entry name" value="ALPHA-GLUCOSIDASE"/>
    <property type="match status" value="1"/>
</dbReference>
<dbReference type="CDD" id="cd06603">
    <property type="entry name" value="GH31_GANC_GANAB_alpha"/>
    <property type="match status" value="1"/>
</dbReference>
<evidence type="ECO:0000313" key="16">
    <source>
        <dbReference type="Proteomes" id="UP001154078"/>
    </source>
</evidence>
<dbReference type="CDD" id="cd14752">
    <property type="entry name" value="GH31_N"/>
    <property type="match status" value="1"/>
</dbReference>
<dbReference type="GO" id="GO:0090599">
    <property type="term" value="F:alpha-glucosidase activity"/>
    <property type="evidence" value="ECO:0007669"/>
    <property type="project" value="TreeGrafter"/>
</dbReference>
<comment type="pathway">
    <text evidence="2">Glycan metabolism; N-glycan metabolism.</text>
</comment>
<evidence type="ECO:0000256" key="9">
    <source>
        <dbReference type="ARBA" id="ARBA00042895"/>
    </source>
</evidence>
<accession>A0A9P0AVK0</accession>
<evidence type="ECO:0000256" key="6">
    <source>
        <dbReference type="ARBA" id="ARBA00022824"/>
    </source>
</evidence>
<dbReference type="InterPro" id="IPR017853">
    <property type="entry name" value="GH"/>
</dbReference>
<dbReference type="Gene3D" id="2.60.40.1180">
    <property type="entry name" value="Golgi alpha-mannosidase II"/>
    <property type="match status" value="2"/>
</dbReference>
<dbReference type="Pfam" id="PF13802">
    <property type="entry name" value="Gal_mutarotas_2"/>
    <property type="match status" value="1"/>
</dbReference>
<dbReference type="GO" id="GO:0030246">
    <property type="term" value="F:carbohydrate binding"/>
    <property type="evidence" value="ECO:0007669"/>
    <property type="project" value="InterPro"/>
</dbReference>
<keyword evidence="4 11" id="KW-0732">Signal</keyword>
<feature type="domain" description="Glycoside hydrolase family 31 TIM barrel" evidence="12">
    <location>
        <begin position="293"/>
        <end position="622"/>
    </location>
</feature>
<keyword evidence="5 10" id="KW-0378">Hydrolase</keyword>
<dbReference type="Pfam" id="PF01055">
    <property type="entry name" value="Glyco_hydro_31_2nd"/>
    <property type="match status" value="1"/>
</dbReference>
<dbReference type="OrthoDB" id="3237269at2759"/>
<evidence type="ECO:0000256" key="10">
    <source>
        <dbReference type="RuleBase" id="RU361185"/>
    </source>
</evidence>
<evidence type="ECO:0000256" key="1">
    <source>
        <dbReference type="ARBA" id="ARBA00004240"/>
    </source>
</evidence>
<dbReference type="GO" id="GO:0005975">
    <property type="term" value="P:carbohydrate metabolic process"/>
    <property type="evidence" value="ECO:0007669"/>
    <property type="project" value="InterPro"/>
</dbReference>
<evidence type="ECO:0000256" key="8">
    <source>
        <dbReference type="ARBA" id="ARBA00023295"/>
    </source>
</evidence>
<comment type="similarity">
    <text evidence="3 10">Belongs to the glycosyl hydrolase 31 family.</text>
</comment>